<evidence type="ECO:0000313" key="4">
    <source>
        <dbReference type="EMBL" id="CUP73079.1"/>
    </source>
</evidence>
<dbReference type="PROSITE" id="PS51736">
    <property type="entry name" value="RECOMBINASES_3"/>
    <property type="match status" value="1"/>
</dbReference>
<dbReference type="Pfam" id="PF00239">
    <property type="entry name" value="Resolvase"/>
    <property type="match status" value="1"/>
</dbReference>
<dbReference type="CDD" id="cd00338">
    <property type="entry name" value="Ser_Recombinase"/>
    <property type="match status" value="1"/>
</dbReference>
<dbReference type="Gene3D" id="3.90.1750.20">
    <property type="entry name" value="Putative Large Serine Recombinase, Chain B, Domain 2"/>
    <property type="match status" value="1"/>
</dbReference>
<evidence type="ECO:0000256" key="1">
    <source>
        <dbReference type="SAM" id="Coils"/>
    </source>
</evidence>
<proteinExistence type="predicted"/>
<accession>A0A174QSB4</accession>
<dbReference type="OrthoDB" id="9769353at2"/>
<reference evidence="4 5" key="1">
    <citation type="submission" date="2015-09" db="EMBL/GenBank/DDBJ databases">
        <authorList>
            <consortium name="Pathogen Informatics"/>
        </authorList>
    </citation>
    <scope>NUCLEOTIDE SEQUENCE [LARGE SCALE GENOMIC DNA]</scope>
    <source>
        <strain evidence="4 5">2789STDY5834939</strain>
    </source>
</reference>
<gene>
    <name evidence="4" type="ORF">ERS852551_01765</name>
</gene>
<protein>
    <submittedName>
        <fullName evidence="4">Multiple promoter invertase</fullName>
    </submittedName>
</protein>
<dbReference type="InterPro" id="IPR006119">
    <property type="entry name" value="Resolv_N"/>
</dbReference>
<dbReference type="PANTHER" id="PTHR30461:SF23">
    <property type="entry name" value="DNA RECOMBINASE-RELATED"/>
    <property type="match status" value="1"/>
</dbReference>
<evidence type="ECO:0000313" key="5">
    <source>
        <dbReference type="Proteomes" id="UP000095765"/>
    </source>
</evidence>
<dbReference type="PROSITE" id="PS51737">
    <property type="entry name" value="RECOMBINASE_DNA_BIND"/>
    <property type="match status" value="1"/>
</dbReference>
<evidence type="ECO:0000259" key="3">
    <source>
        <dbReference type="PROSITE" id="PS51737"/>
    </source>
</evidence>
<name>A0A174QSB4_9FIRM</name>
<feature type="domain" description="Recombinase" evidence="3">
    <location>
        <begin position="167"/>
        <end position="285"/>
    </location>
</feature>
<sequence length="542" mass="62283">MAERVYCLYRVSTNKQVDHDENNQADIPMQRKACHDFAAKMGWVIVGEEQETGVSGYKVSADDRDKLQLIKKYAEQGKFDILLVFMFDRLGRKSDETPFVVEWFTKKGVRVWSVQEGEQRFESHTDRLTNYIRFWQADGESQKTSMRTKTALGQMVEEGRFRGGNAPYGYRLEKSGILNKRKHEVYMLVIDEDEARVVRMMFDLCISSGYGRWRLANFLNDHRIKNRKGQNWHDASVGGILHNPLYKGILRSGETYAGPFEALQIIAPDQFDLAQKLMLERTNERKERRTVPLNTTGQSLLSGNIFCGHCGGRLVLTTNGTTTRLADGTPVHKKRIRYVCYNKTRRRQECTGQTGYTMHILDEIVTEVLHQVFDKMQGASNDMIVGSAVQKQMAMIRSELQRARAENTKANKEYESLKAEVLKAIQGKSALPQDVLTEMLEDTRQKVLSTSERITTLTAELNDGNSKIEEMKAEFNRIVSWSKIFDESPMEVKKMICGYIIKKVSVFRDYRVKIEFNINVEQFLNGIDSINECATYELPMAQ</sequence>
<keyword evidence="1" id="KW-0175">Coiled coil</keyword>
<evidence type="ECO:0000259" key="2">
    <source>
        <dbReference type="PROSITE" id="PS51736"/>
    </source>
</evidence>
<dbReference type="AlphaFoldDB" id="A0A174QSB4"/>
<dbReference type="InterPro" id="IPR036162">
    <property type="entry name" value="Resolvase-like_N_sf"/>
</dbReference>
<dbReference type="GO" id="GO:0000150">
    <property type="term" value="F:DNA strand exchange activity"/>
    <property type="evidence" value="ECO:0007669"/>
    <property type="project" value="InterPro"/>
</dbReference>
<dbReference type="RefSeq" id="WP_055245007.1">
    <property type="nucleotide sequence ID" value="NZ_CABIWA010000008.1"/>
</dbReference>
<dbReference type="Gene3D" id="3.40.50.1390">
    <property type="entry name" value="Resolvase, N-terminal catalytic domain"/>
    <property type="match status" value="1"/>
</dbReference>
<organism evidence="4 5">
    <name type="scientific">Anaerotruncus colihominis</name>
    <dbReference type="NCBI Taxonomy" id="169435"/>
    <lineage>
        <taxon>Bacteria</taxon>
        <taxon>Bacillati</taxon>
        <taxon>Bacillota</taxon>
        <taxon>Clostridia</taxon>
        <taxon>Eubacteriales</taxon>
        <taxon>Oscillospiraceae</taxon>
        <taxon>Anaerotruncus</taxon>
    </lineage>
</organism>
<dbReference type="PANTHER" id="PTHR30461">
    <property type="entry name" value="DNA-INVERTASE FROM LAMBDOID PROPHAGE"/>
    <property type="match status" value="1"/>
</dbReference>
<dbReference type="InterPro" id="IPR050639">
    <property type="entry name" value="SSR_resolvase"/>
</dbReference>
<dbReference type="Pfam" id="PF13408">
    <property type="entry name" value="Zn_ribbon_recom"/>
    <property type="match status" value="1"/>
</dbReference>
<dbReference type="InterPro" id="IPR038109">
    <property type="entry name" value="DNA_bind_recomb_sf"/>
</dbReference>
<dbReference type="GO" id="GO:0003677">
    <property type="term" value="F:DNA binding"/>
    <property type="evidence" value="ECO:0007669"/>
    <property type="project" value="InterPro"/>
</dbReference>
<dbReference type="InterPro" id="IPR025827">
    <property type="entry name" value="Zn_ribbon_recom_dom"/>
</dbReference>
<dbReference type="SMART" id="SM00857">
    <property type="entry name" value="Resolvase"/>
    <property type="match status" value="1"/>
</dbReference>
<dbReference type="EMBL" id="CZBE01000010">
    <property type="protein sequence ID" value="CUP73079.1"/>
    <property type="molecule type" value="Genomic_DNA"/>
</dbReference>
<feature type="domain" description="Resolvase/invertase-type recombinase catalytic" evidence="2">
    <location>
        <begin position="4"/>
        <end position="159"/>
    </location>
</feature>
<dbReference type="SUPFAM" id="SSF53041">
    <property type="entry name" value="Resolvase-like"/>
    <property type="match status" value="1"/>
</dbReference>
<dbReference type="InterPro" id="IPR011109">
    <property type="entry name" value="DNA_bind_recombinase_dom"/>
</dbReference>
<dbReference type="Pfam" id="PF07508">
    <property type="entry name" value="Recombinase"/>
    <property type="match status" value="1"/>
</dbReference>
<dbReference type="Proteomes" id="UP000095765">
    <property type="component" value="Unassembled WGS sequence"/>
</dbReference>
<feature type="coiled-coil region" evidence="1">
    <location>
        <begin position="393"/>
        <end position="420"/>
    </location>
</feature>